<name>A0A1H7MH84_OLID1</name>
<dbReference type="OrthoDB" id="9758182at2"/>
<dbReference type="EMBL" id="FOAF01000001">
    <property type="protein sequence ID" value="SEL10451.1"/>
    <property type="molecule type" value="Genomic_DNA"/>
</dbReference>
<proteinExistence type="predicted"/>
<dbReference type="Proteomes" id="UP000199421">
    <property type="component" value="Unassembled WGS sequence"/>
</dbReference>
<keyword evidence="2" id="KW-1185">Reference proteome</keyword>
<sequence length="415" mass="48461">MTGDLSVTYDRNQLVRVFVKGGMITPQIFMTVLEASEMAGNYFVHFGSREDILFPVEPSILPRIEKYLTTHHVDFEYGKRDAYQNIVSSAIALDITANTSWLNLDKYLSILKSFDFTPRLKINITDPKQSMVPLFTGHLNYIAAERADYWYLYIRNEHNRNRLEKWPTLIRSADLSKLSRYVENRLVKSPKSLLADLIVGLAEYLKIDSIVSKVELRLPNSLFPYYEGLNNVDESLLWLGLYWRNNEFDIAFLRKACQLCMQTGPAYIYISPWKSFVVKGINAADQLSWEKLMGQMGINMRHSSLELNWHIPVLDEEALLLKRYLVQELDQQDISTHGLTYTIETTEDKLWFTSIVIQKSTEQHHHHQPVYHLLYAKEFNPNSTVYYSYAKMVHKEILPAMLIELSKLYYKTLKF</sequence>
<evidence type="ECO:0000313" key="1">
    <source>
        <dbReference type="EMBL" id="SEL10451.1"/>
    </source>
</evidence>
<dbReference type="AlphaFoldDB" id="A0A1H7MH84"/>
<dbReference type="STRING" id="407022.SAMN05661044_02002"/>
<reference evidence="2" key="1">
    <citation type="submission" date="2016-10" db="EMBL/GenBank/DDBJ databases">
        <authorList>
            <person name="Varghese N."/>
            <person name="Submissions S."/>
        </authorList>
    </citation>
    <scope>NUCLEOTIDE SEQUENCE [LARGE SCALE GENOMIC DNA]</scope>
    <source>
        <strain evidence="2">DSM 18733</strain>
    </source>
</reference>
<evidence type="ECO:0000313" key="2">
    <source>
        <dbReference type="Proteomes" id="UP000199421"/>
    </source>
</evidence>
<gene>
    <name evidence="1" type="ORF">SAMN05661044_02002</name>
</gene>
<evidence type="ECO:0008006" key="3">
    <source>
        <dbReference type="Google" id="ProtNLM"/>
    </source>
</evidence>
<organism evidence="1 2">
    <name type="scientific">Olivibacter domesticus</name>
    <name type="common">Pseudosphingobacterium domesticum</name>
    <dbReference type="NCBI Taxonomy" id="407022"/>
    <lineage>
        <taxon>Bacteria</taxon>
        <taxon>Pseudomonadati</taxon>
        <taxon>Bacteroidota</taxon>
        <taxon>Sphingobacteriia</taxon>
        <taxon>Sphingobacteriales</taxon>
        <taxon>Sphingobacteriaceae</taxon>
        <taxon>Olivibacter</taxon>
    </lineage>
</organism>
<accession>A0A1H7MH84</accession>
<protein>
    <recommendedName>
        <fullName evidence="3">Rubredoxin</fullName>
    </recommendedName>
</protein>
<dbReference type="RefSeq" id="WP_093322963.1">
    <property type="nucleotide sequence ID" value="NZ_FOAF01000001.1"/>
</dbReference>